<gene>
    <name evidence="2" type="ORF">M404DRAFT_12426</name>
</gene>
<evidence type="ECO:0000313" key="2">
    <source>
        <dbReference type="EMBL" id="KIO13485.1"/>
    </source>
</evidence>
<dbReference type="Proteomes" id="UP000054217">
    <property type="component" value="Unassembled WGS sequence"/>
</dbReference>
<evidence type="ECO:0000313" key="3">
    <source>
        <dbReference type="Proteomes" id="UP000054217"/>
    </source>
</evidence>
<reference evidence="2 3" key="1">
    <citation type="submission" date="2014-04" db="EMBL/GenBank/DDBJ databases">
        <authorList>
            <consortium name="DOE Joint Genome Institute"/>
            <person name="Kuo A."/>
            <person name="Kohler A."/>
            <person name="Costa M.D."/>
            <person name="Nagy L.G."/>
            <person name="Floudas D."/>
            <person name="Copeland A."/>
            <person name="Barry K.W."/>
            <person name="Cichocki N."/>
            <person name="Veneault-Fourrey C."/>
            <person name="LaButti K."/>
            <person name="Lindquist E.A."/>
            <person name="Lipzen A."/>
            <person name="Lundell T."/>
            <person name="Morin E."/>
            <person name="Murat C."/>
            <person name="Sun H."/>
            <person name="Tunlid A."/>
            <person name="Henrissat B."/>
            <person name="Grigoriev I.V."/>
            <person name="Hibbett D.S."/>
            <person name="Martin F."/>
            <person name="Nordberg H.P."/>
            <person name="Cantor M.N."/>
            <person name="Hua S.X."/>
        </authorList>
    </citation>
    <scope>NUCLEOTIDE SEQUENCE [LARGE SCALE GENOMIC DNA]</scope>
    <source>
        <strain evidence="2 3">Marx 270</strain>
    </source>
</reference>
<dbReference type="Pfam" id="PF20236">
    <property type="entry name" value="DUF6593"/>
    <property type="match status" value="1"/>
</dbReference>
<feature type="domain" description="DUF6593" evidence="1">
    <location>
        <begin position="9"/>
        <end position="185"/>
    </location>
</feature>
<proteinExistence type="predicted"/>
<reference evidence="3" key="2">
    <citation type="submission" date="2015-01" db="EMBL/GenBank/DDBJ databases">
        <title>Evolutionary Origins and Diversification of the Mycorrhizal Mutualists.</title>
        <authorList>
            <consortium name="DOE Joint Genome Institute"/>
            <consortium name="Mycorrhizal Genomics Consortium"/>
            <person name="Kohler A."/>
            <person name="Kuo A."/>
            <person name="Nagy L.G."/>
            <person name="Floudas D."/>
            <person name="Copeland A."/>
            <person name="Barry K.W."/>
            <person name="Cichocki N."/>
            <person name="Veneault-Fourrey C."/>
            <person name="LaButti K."/>
            <person name="Lindquist E.A."/>
            <person name="Lipzen A."/>
            <person name="Lundell T."/>
            <person name="Morin E."/>
            <person name="Murat C."/>
            <person name="Riley R."/>
            <person name="Ohm R."/>
            <person name="Sun H."/>
            <person name="Tunlid A."/>
            <person name="Henrissat B."/>
            <person name="Grigoriev I.V."/>
            <person name="Hibbett D.S."/>
            <person name="Martin F."/>
        </authorList>
    </citation>
    <scope>NUCLEOTIDE SEQUENCE [LARGE SCALE GENOMIC DNA]</scope>
    <source>
        <strain evidence="3">Marx 270</strain>
    </source>
</reference>
<dbReference type="InParanoid" id="A0A0C3PHH2"/>
<dbReference type="STRING" id="870435.A0A0C3PHH2"/>
<dbReference type="HOGENOM" id="CLU_079946_0_0_1"/>
<name>A0A0C3PHH2_PISTI</name>
<evidence type="ECO:0000259" key="1">
    <source>
        <dbReference type="Pfam" id="PF20236"/>
    </source>
</evidence>
<dbReference type="OrthoDB" id="3258136at2759"/>
<sequence>MLFKFTKSDILNSSLVHAETGALGYTILTRPHFIRGDDKDSDTESEDDCRDTRRTAICNKAGSVVAEIRWKGYQPIEIVIGKERMSAKGVFGRQSGILSGNILGIPTRFDTEYFWMALPEGLTLLDHGTNQVKGQFHTNSLRVGDRLLAAPISGLGHDYLEFEAHPLVSVEELIVTFILVEVLRRSRFHPYPGDHDRPKIWRATSLANLRRRLRRTTL</sequence>
<organism evidence="2 3">
    <name type="scientific">Pisolithus tinctorius Marx 270</name>
    <dbReference type="NCBI Taxonomy" id="870435"/>
    <lineage>
        <taxon>Eukaryota</taxon>
        <taxon>Fungi</taxon>
        <taxon>Dikarya</taxon>
        <taxon>Basidiomycota</taxon>
        <taxon>Agaricomycotina</taxon>
        <taxon>Agaricomycetes</taxon>
        <taxon>Agaricomycetidae</taxon>
        <taxon>Boletales</taxon>
        <taxon>Sclerodermatineae</taxon>
        <taxon>Pisolithaceae</taxon>
        <taxon>Pisolithus</taxon>
    </lineage>
</organism>
<dbReference type="EMBL" id="KN831946">
    <property type="protein sequence ID" value="KIO13485.1"/>
    <property type="molecule type" value="Genomic_DNA"/>
</dbReference>
<protein>
    <recommendedName>
        <fullName evidence="1">DUF6593 domain-containing protein</fullName>
    </recommendedName>
</protein>
<dbReference type="InterPro" id="IPR046528">
    <property type="entry name" value="DUF6593"/>
</dbReference>
<keyword evidence="3" id="KW-1185">Reference proteome</keyword>
<dbReference type="AlphaFoldDB" id="A0A0C3PHH2"/>
<accession>A0A0C3PHH2</accession>